<sequence>MSISIHFFAYDDPGRQHFHSLLHQVSVGSLVGFHYGQRFILSKAEPESPPQSYRIAALPVQRPQPAFFHDSMQAVDIFLAREEQWAALVPFFTTAEKPLAGLYVRSPASLYTYRLTWQSASFVSV</sequence>
<dbReference type="RefSeq" id="WP_345270910.1">
    <property type="nucleotide sequence ID" value="NZ_BAABHB010000016.1"/>
</dbReference>
<proteinExistence type="predicted"/>
<dbReference type="Proteomes" id="UP001500936">
    <property type="component" value="Unassembled WGS sequence"/>
</dbReference>
<reference evidence="2" key="1">
    <citation type="journal article" date="2019" name="Int. J. Syst. Evol. Microbiol.">
        <title>The Global Catalogue of Microorganisms (GCM) 10K type strain sequencing project: providing services to taxonomists for standard genome sequencing and annotation.</title>
        <authorList>
            <consortium name="The Broad Institute Genomics Platform"/>
            <consortium name="The Broad Institute Genome Sequencing Center for Infectious Disease"/>
            <person name="Wu L."/>
            <person name="Ma J."/>
        </authorList>
    </citation>
    <scope>NUCLEOTIDE SEQUENCE [LARGE SCALE GENOMIC DNA]</scope>
    <source>
        <strain evidence="2">JCM 17925</strain>
    </source>
</reference>
<organism evidence="1 2">
    <name type="scientific">Nibrella viscosa</name>
    <dbReference type="NCBI Taxonomy" id="1084524"/>
    <lineage>
        <taxon>Bacteria</taxon>
        <taxon>Pseudomonadati</taxon>
        <taxon>Bacteroidota</taxon>
        <taxon>Cytophagia</taxon>
        <taxon>Cytophagales</taxon>
        <taxon>Spirosomataceae</taxon>
        <taxon>Nibrella</taxon>
    </lineage>
</organism>
<name>A0ABP8KWV7_9BACT</name>
<evidence type="ECO:0000313" key="1">
    <source>
        <dbReference type="EMBL" id="GAA4418139.1"/>
    </source>
</evidence>
<accession>A0ABP8KWV7</accession>
<dbReference type="EMBL" id="BAABHB010000016">
    <property type="protein sequence ID" value="GAA4418139.1"/>
    <property type="molecule type" value="Genomic_DNA"/>
</dbReference>
<gene>
    <name evidence="1" type="ORF">GCM10023187_51240</name>
</gene>
<evidence type="ECO:0000313" key="2">
    <source>
        <dbReference type="Proteomes" id="UP001500936"/>
    </source>
</evidence>
<protein>
    <submittedName>
        <fullName evidence="1">Uncharacterized protein</fullName>
    </submittedName>
</protein>
<comment type="caution">
    <text evidence="1">The sequence shown here is derived from an EMBL/GenBank/DDBJ whole genome shotgun (WGS) entry which is preliminary data.</text>
</comment>
<keyword evidence="2" id="KW-1185">Reference proteome</keyword>